<sequence length="232" mass="24887">MPDFSVVIPARNEAAYLPATLEALGRQTRPPAEVIVVDNGSVDDTAHVAASWGARVVPCPERGVARARQAGLLAARSAWVATTDADSLPCADWLERLAEHTDGHVALYGPMRFCGVAPVWSRLSGTAYSAFLHVCRVVGKPNLAAGNMAFSREAALLAGGYPMVEAYEDVILGQELARLGGLGYVPGALVETSARRLDKGLVPFLWQHYRNITGHTRGYFADDPTRPPRPGK</sequence>
<keyword evidence="4 8" id="KW-0808">Transferase</keyword>
<dbReference type="EMBL" id="BNAJ01000010">
    <property type="protein sequence ID" value="GHF54969.1"/>
    <property type="molecule type" value="Genomic_DNA"/>
</dbReference>
<evidence type="ECO:0000313" key="10">
    <source>
        <dbReference type="Proteomes" id="UP000619376"/>
    </source>
</evidence>
<evidence type="ECO:0000256" key="5">
    <source>
        <dbReference type="ARBA" id="ARBA00023136"/>
    </source>
</evidence>
<evidence type="ECO:0000313" key="9">
    <source>
        <dbReference type="Proteomes" id="UP000539473"/>
    </source>
</evidence>
<accession>A0A7W8KJ67</accession>
<gene>
    <name evidence="7" type="ORF">GCM10017781_33940</name>
    <name evidence="8" type="ORF">HNQ07_003441</name>
</gene>
<proteinExistence type="predicted"/>
<name>A0A7W8KJ67_9DEIO</name>
<dbReference type="Gene3D" id="3.90.550.10">
    <property type="entry name" value="Spore Coat Polysaccharide Biosynthesis Protein SpsA, Chain A"/>
    <property type="match status" value="1"/>
</dbReference>
<dbReference type="Pfam" id="PF00535">
    <property type="entry name" value="Glycos_transf_2"/>
    <property type="match status" value="1"/>
</dbReference>
<dbReference type="Proteomes" id="UP000619376">
    <property type="component" value="Unassembled WGS sequence"/>
</dbReference>
<reference evidence="10" key="2">
    <citation type="journal article" date="2019" name="Int. J. Syst. Evol. Microbiol.">
        <title>The Global Catalogue of Microorganisms (GCM) 10K type strain sequencing project: providing services to taxonomists for standard genome sequencing and annotation.</title>
        <authorList>
            <consortium name="The Broad Institute Genomics Platform"/>
            <consortium name="The Broad Institute Genome Sequencing Center for Infectious Disease"/>
            <person name="Wu L."/>
            <person name="Ma J."/>
        </authorList>
    </citation>
    <scope>NUCLEOTIDE SEQUENCE [LARGE SCALE GENOMIC DNA]</scope>
    <source>
        <strain evidence="10">CGMCC 1.18437</strain>
    </source>
</reference>
<reference evidence="7" key="4">
    <citation type="submission" date="2024-05" db="EMBL/GenBank/DDBJ databases">
        <authorList>
            <person name="Sun Q."/>
            <person name="Zhou Y."/>
        </authorList>
    </citation>
    <scope>NUCLEOTIDE SEQUENCE</scope>
    <source>
        <strain evidence="7">CGMCC 1.18437</strain>
    </source>
</reference>
<dbReference type="EMBL" id="JACHFK010000009">
    <property type="protein sequence ID" value="MBB5377941.1"/>
    <property type="molecule type" value="Genomic_DNA"/>
</dbReference>
<dbReference type="PANTHER" id="PTHR43646">
    <property type="entry name" value="GLYCOSYLTRANSFERASE"/>
    <property type="match status" value="1"/>
</dbReference>
<keyword evidence="10" id="KW-1185">Reference proteome</keyword>
<comment type="subcellular location">
    <subcellularLocation>
        <location evidence="1">Cell membrane</location>
    </subcellularLocation>
</comment>
<dbReference type="RefSeq" id="WP_184113935.1">
    <property type="nucleotide sequence ID" value="NZ_BNAJ01000010.1"/>
</dbReference>
<evidence type="ECO:0000313" key="7">
    <source>
        <dbReference type="EMBL" id="GHF54969.1"/>
    </source>
</evidence>
<reference evidence="7" key="1">
    <citation type="journal article" date="2014" name="Int. J. Syst. Evol. Microbiol.">
        <title>Complete genome of a new Firmicutes species belonging to the dominant human colonic microbiota ('Ruminococcus bicirculans') reveals two chromosomes and a selective capacity to utilize plant glucans.</title>
        <authorList>
            <consortium name="NISC Comparative Sequencing Program"/>
            <person name="Wegmann U."/>
            <person name="Louis P."/>
            <person name="Goesmann A."/>
            <person name="Henrissat B."/>
            <person name="Duncan S.H."/>
            <person name="Flint H.J."/>
        </authorList>
    </citation>
    <scope>NUCLEOTIDE SEQUENCE</scope>
    <source>
        <strain evidence="7">CGMCC 1.18437</strain>
    </source>
</reference>
<dbReference type="PANTHER" id="PTHR43646:SF2">
    <property type="entry name" value="GLYCOSYLTRANSFERASE 2-LIKE DOMAIN-CONTAINING PROTEIN"/>
    <property type="match status" value="1"/>
</dbReference>
<feature type="domain" description="Glycosyltransferase 2-like" evidence="6">
    <location>
        <begin position="5"/>
        <end position="120"/>
    </location>
</feature>
<comment type="caution">
    <text evidence="8">The sequence shown here is derived from an EMBL/GenBank/DDBJ whole genome shotgun (WGS) entry which is preliminary data.</text>
</comment>
<evidence type="ECO:0000256" key="2">
    <source>
        <dbReference type="ARBA" id="ARBA00022475"/>
    </source>
</evidence>
<dbReference type="Proteomes" id="UP000539473">
    <property type="component" value="Unassembled WGS sequence"/>
</dbReference>
<dbReference type="GO" id="GO:0016757">
    <property type="term" value="F:glycosyltransferase activity"/>
    <property type="evidence" value="ECO:0007669"/>
    <property type="project" value="UniProtKB-KW"/>
</dbReference>
<evidence type="ECO:0000313" key="8">
    <source>
        <dbReference type="EMBL" id="MBB5377941.1"/>
    </source>
</evidence>
<reference evidence="8 9" key="3">
    <citation type="submission" date="2020-08" db="EMBL/GenBank/DDBJ databases">
        <title>Genomic Encyclopedia of Type Strains, Phase IV (KMG-IV): sequencing the most valuable type-strain genomes for metagenomic binning, comparative biology and taxonomic classification.</title>
        <authorList>
            <person name="Goeker M."/>
        </authorList>
    </citation>
    <scope>NUCLEOTIDE SEQUENCE [LARGE SCALE GENOMIC DNA]</scope>
    <source>
        <strain evidence="8 9">DSM 27521</strain>
    </source>
</reference>
<dbReference type="InterPro" id="IPR001173">
    <property type="entry name" value="Glyco_trans_2-like"/>
</dbReference>
<evidence type="ECO:0000256" key="1">
    <source>
        <dbReference type="ARBA" id="ARBA00004236"/>
    </source>
</evidence>
<keyword evidence="5" id="KW-0472">Membrane</keyword>
<evidence type="ECO:0000256" key="4">
    <source>
        <dbReference type="ARBA" id="ARBA00022679"/>
    </source>
</evidence>
<dbReference type="InterPro" id="IPR029044">
    <property type="entry name" value="Nucleotide-diphossugar_trans"/>
</dbReference>
<dbReference type="AlphaFoldDB" id="A0A7W8KJ67"/>
<protein>
    <submittedName>
        <fullName evidence="7">Glycosyl transferase</fullName>
    </submittedName>
    <submittedName>
        <fullName evidence="8">Glycosyltransferase involved in cell wall biosynthesis</fullName>
    </submittedName>
</protein>
<dbReference type="GO" id="GO:0005886">
    <property type="term" value="C:plasma membrane"/>
    <property type="evidence" value="ECO:0007669"/>
    <property type="project" value="UniProtKB-SubCell"/>
</dbReference>
<evidence type="ECO:0000256" key="3">
    <source>
        <dbReference type="ARBA" id="ARBA00022676"/>
    </source>
</evidence>
<organism evidence="8 9">
    <name type="scientific">Deinococcus metalli</name>
    <dbReference type="NCBI Taxonomy" id="1141878"/>
    <lineage>
        <taxon>Bacteria</taxon>
        <taxon>Thermotogati</taxon>
        <taxon>Deinococcota</taxon>
        <taxon>Deinococci</taxon>
        <taxon>Deinococcales</taxon>
        <taxon>Deinococcaceae</taxon>
        <taxon>Deinococcus</taxon>
    </lineage>
</organism>
<keyword evidence="3" id="KW-0328">Glycosyltransferase</keyword>
<keyword evidence="2" id="KW-1003">Cell membrane</keyword>
<evidence type="ECO:0000259" key="6">
    <source>
        <dbReference type="Pfam" id="PF00535"/>
    </source>
</evidence>
<dbReference type="SUPFAM" id="SSF53448">
    <property type="entry name" value="Nucleotide-diphospho-sugar transferases"/>
    <property type="match status" value="1"/>
</dbReference>